<dbReference type="AlphaFoldDB" id="A0A9P6R0W8"/>
<keyword evidence="1" id="KW-0238">DNA-binding</keyword>
<dbReference type="Pfam" id="PF16900">
    <property type="entry name" value="REPA_OB_2"/>
    <property type="match status" value="1"/>
</dbReference>
<feature type="region of interest" description="Disordered" evidence="2">
    <location>
        <begin position="181"/>
        <end position="215"/>
    </location>
</feature>
<gene>
    <name evidence="4" type="ORF">BGZ97_000451</name>
</gene>
<evidence type="ECO:0000256" key="2">
    <source>
        <dbReference type="SAM" id="MobiDB-lite"/>
    </source>
</evidence>
<feature type="compositionally biased region" description="Polar residues" evidence="2">
    <location>
        <begin position="31"/>
        <end position="42"/>
    </location>
</feature>
<proteinExistence type="predicted"/>
<dbReference type="Gene3D" id="2.40.50.140">
    <property type="entry name" value="Nucleic acid-binding proteins"/>
    <property type="match status" value="1"/>
</dbReference>
<evidence type="ECO:0000313" key="5">
    <source>
        <dbReference type="Proteomes" id="UP000823405"/>
    </source>
</evidence>
<evidence type="ECO:0000256" key="1">
    <source>
        <dbReference type="ARBA" id="ARBA00023125"/>
    </source>
</evidence>
<feature type="compositionally biased region" description="Basic residues" evidence="2">
    <location>
        <begin position="120"/>
        <end position="140"/>
    </location>
</feature>
<dbReference type="GO" id="GO:0003677">
    <property type="term" value="F:DNA binding"/>
    <property type="evidence" value="ECO:0007669"/>
    <property type="project" value="UniProtKB-KW"/>
</dbReference>
<evidence type="ECO:0000313" key="4">
    <source>
        <dbReference type="EMBL" id="KAG0307277.1"/>
    </source>
</evidence>
<comment type="caution">
    <text evidence="4">The sequence shown here is derived from an EMBL/GenBank/DDBJ whole genome shotgun (WGS) entry which is preliminary data.</text>
</comment>
<dbReference type="InterPro" id="IPR012340">
    <property type="entry name" value="NA-bd_OB-fold"/>
</dbReference>
<dbReference type="InterPro" id="IPR031657">
    <property type="entry name" value="REPA_OB_2"/>
</dbReference>
<feature type="region of interest" description="Disordered" evidence="2">
    <location>
        <begin position="26"/>
        <end position="67"/>
    </location>
</feature>
<dbReference type="SUPFAM" id="SSF50249">
    <property type="entry name" value="Nucleic acid-binding proteins"/>
    <property type="match status" value="1"/>
</dbReference>
<dbReference type="EMBL" id="JAAAIN010001080">
    <property type="protein sequence ID" value="KAG0307277.1"/>
    <property type="molecule type" value="Genomic_DNA"/>
</dbReference>
<protein>
    <recommendedName>
        <fullName evidence="3">Replication protein A OB domain-containing protein</fullName>
    </recommendedName>
</protein>
<sequence length="852" mass="95014">GLSVEVPDYLPTQFVLDNIQHFKSSDHLTSRHQQQRVPSNKATLPPPNPDPHNQRYIPATPARQRHSMTRTLSDIIPEDVSTQMAMEGIDHYRSTDHYQTSSGSGRPTRPSTPRQDRVRIISHPHTTRKRTPKKATPKKRQLQEFTAVDDTDPIEDGDSDGDWQVFWEAGKKDVVEGNDTKRHHAAVSPTTTSRRLVPKSTTTRPALKPPEPLGPKLLQISREEVQQMDHTVKATKTARQPVPVLVSAPIVLPTPVQKPTPLPQPIPVRLSTPVQNPVHIRQPSAPQTIYLEPRAISFSSKLTAIKDLSPNDPQKKFHVLGLIQLISPVQDGVRGFGGRATSRAGLTICDKGSIHLNVTLWGDKGTWIDSLNVGDVVLLTDLMAKEYTRKTVASTRWSSMMFRMDGTTLDKYRGDSVIEGHLAGLAKMRETLGHHLLDREKGIAQDPSFYQTLNASLFLPHGELAAADLPTGSESDLDASKGMSEVGRVDEPVVKIEPDGDVNVVVKIEPEDEITHVLKVELETEILNKIKIEPGIANGSVVGTKSIRKPEVVAGLTRGHTLRGVVVYHMLRVDADASKGWEIGVVTTSKNQLIKVQTSSFTSWIDHLRPLRYMEFYGQWSQEDGVLHIDGSSRDPVVLKEKGPDVPTSAKRFESVKKVIDSRFMGIASMDGYIDGVTFPDHVMDQFWAIDSVFSIPLILCSNCNMKMEPLQEDMSKFMCVDCHSDPDKKETSKAKWCYHDFHFWIEDKPTLGGTNQAETIRVSCKGDVGQQVFPNIPAAEWSESIEKYNECRQKWITWMEMLAGKASGAARSSNQHAALNARRRRVRVEVGVGKRQMGQAVRVKYLHPMAL</sequence>
<feature type="region of interest" description="Disordered" evidence="2">
    <location>
        <begin position="93"/>
        <end position="140"/>
    </location>
</feature>
<reference evidence="4" key="1">
    <citation type="journal article" date="2020" name="Fungal Divers.">
        <title>Resolving the Mortierellaceae phylogeny through synthesis of multi-gene phylogenetics and phylogenomics.</title>
        <authorList>
            <person name="Vandepol N."/>
            <person name="Liber J."/>
            <person name="Desiro A."/>
            <person name="Na H."/>
            <person name="Kennedy M."/>
            <person name="Barry K."/>
            <person name="Grigoriev I.V."/>
            <person name="Miller A.N."/>
            <person name="O'Donnell K."/>
            <person name="Stajich J.E."/>
            <person name="Bonito G."/>
        </authorList>
    </citation>
    <scope>NUCLEOTIDE SEQUENCE</scope>
    <source>
        <strain evidence="4">NVP60</strain>
    </source>
</reference>
<feature type="compositionally biased region" description="Polar residues" evidence="2">
    <location>
        <begin position="188"/>
        <end position="204"/>
    </location>
</feature>
<feature type="non-terminal residue" evidence="4">
    <location>
        <position position="1"/>
    </location>
</feature>
<name>A0A9P6R0W8_9FUNG</name>
<keyword evidence="5" id="KW-1185">Reference proteome</keyword>
<organism evidence="4 5">
    <name type="scientific">Linnemannia gamsii</name>
    <dbReference type="NCBI Taxonomy" id="64522"/>
    <lineage>
        <taxon>Eukaryota</taxon>
        <taxon>Fungi</taxon>
        <taxon>Fungi incertae sedis</taxon>
        <taxon>Mucoromycota</taxon>
        <taxon>Mortierellomycotina</taxon>
        <taxon>Mortierellomycetes</taxon>
        <taxon>Mortierellales</taxon>
        <taxon>Mortierellaceae</taxon>
        <taxon>Linnemannia</taxon>
    </lineage>
</organism>
<dbReference type="OrthoDB" id="2446218at2759"/>
<accession>A0A9P6R0W8</accession>
<dbReference type="Proteomes" id="UP000823405">
    <property type="component" value="Unassembled WGS sequence"/>
</dbReference>
<feature type="domain" description="Replication protein A OB" evidence="3">
    <location>
        <begin position="305"/>
        <end position="401"/>
    </location>
</feature>
<feature type="compositionally biased region" description="Polar residues" evidence="2">
    <location>
        <begin position="97"/>
        <end position="113"/>
    </location>
</feature>
<evidence type="ECO:0000259" key="3">
    <source>
        <dbReference type="Pfam" id="PF16900"/>
    </source>
</evidence>